<dbReference type="GO" id="GO:0003723">
    <property type="term" value="F:RNA binding"/>
    <property type="evidence" value="ECO:0007669"/>
    <property type="project" value="InterPro"/>
</dbReference>
<protein>
    <submittedName>
        <fullName evidence="4">Pentatricopeptide repeat-containing protein</fullName>
    </submittedName>
</protein>
<name>A0AAV8ZVY6_ACOGR</name>
<feature type="repeat" description="PPR" evidence="2">
    <location>
        <begin position="439"/>
        <end position="473"/>
    </location>
</feature>
<dbReference type="InterPro" id="IPR046848">
    <property type="entry name" value="E_motif"/>
</dbReference>
<evidence type="ECO:0000256" key="2">
    <source>
        <dbReference type="PROSITE-ProRule" id="PRU00708"/>
    </source>
</evidence>
<dbReference type="InterPro" id="IPR011990">
    <property type="entry name" value="TPR-like_helical_dom_sf"/>
</dbReference>
<dbReference type="FunFam" id="1.25.40.10:FF:000227">
    <property type="entry name" value="Pentatricopeptide repeat-containing protein At3g13880"/>
    <property type="match status" value="2"/>
</dbReference>
<feature type="repeat" description="PPR" evidence="2">
    <location>
        <begin position="474"/>
        <end position="504"/>
    </location>
</feature>
<dbReference type="Pfam" id="PF20431">
    <property type="entry name" value="E_motif"/>
    <property type="match status" value="1"/>
</dbReference>
<dbReference type="GO" id="GO:0009451">
    <property type="term" value="P:RNA modification"/>
    <property type="evidence" value="ECO:0007669"/>
    <property type="project" value="InterPro"/>
</dbReference>
<dbReference type="Pfam" id="PF14432">
    <property type="entry name" value="DYW_deaminase"/>
    <property type="match status" value="1"/>
</dbReference>
<accession>A0AAV8ZVY6</accession>
<feature type="repeat" description="PPR" evidence="2">
    <location>
        <begin position="576"/>
        <end position="610"/>
    </location>
</feature>
<reference evidence="4" key="1">
    <citation type="journal article" date="2023" name="Nat. Commun.">
        <title>Diploid and tetraploid genomes of Acorus and the evolution of monocots.</title>
        <authorList>
            <person name="Ma L."/>
            <person name="Liu K.W."/>
            <person name="Li Z."/>
            <person name="Hsiao Y.Y."/>
            <person name="Qi Y."/>
            <person name="Fu T."/>
            <person name="Tang G.D."/>
            <person name="Zhang D."/>
            <person name="Sun W.H."/>
            <person name="Liu D.K."/>
            <person name="Li Y."/>
            <person name="Chen G.Z."/>
            <person name="Liu X.D."/>
            <person name="Liao X.Y."/>
            <person name="Jiang Y.T."/>
            <person name="Yu X."/>
            <person name="Hao Y."/>
            <person name="Huang J."/>
            <person name="Zhao X.W."/>
            <person name="Ke S."/>
            <person name="Chen Y.Y."/>
            <person name="Wu W.L."/>
            <person name="Hsu J.L."/>
            <person name="Lin Y.F."/>
            <person name="Huang M.D."/>
            <person name="Li C.Y."/>
            <person name="Huang L."/>
            <person name="Wang Z.W."/>
            <person name="Zhao X."/>
            <person name="Zhong W.Y."/>
            <person name="Peng D.H."/>
            <person name="Ahmad S."/>
            <person name="Lan S."/>
            <person name="Zhang J.S."/>
            <person name="Tsai W.C."/>
            <person name="Van de Peer Y."/>
            <person name="Liu Z.J."/>
        </authorList>
    </citation>
    <scope>NUCLEOTIDE SEQUENCE</scope>
    <source>
        <strain evidence="4">SCP</strain>
    </source>
</reference>
<evidence type="ECO:0000259" key="3">
    <source>
        <dbReference type="Pfam" id="PF14432"/>
    </source>
</evidence>
<organism evidence="4 5">
    <name type="scientific">Acorus gramineus</name>
    <name type="common">Dwarf sweet flag</name>
    <dbReference type="NCBI Taxonomy" id="55184"/>
    <lineage>
        <taxon>Eukaryota</taxon>
        <taxon>Viridiplantae</taxon>
        <taxon>Streptophyta</taxon>
        <taxon>Embryophyta</taxon>
        <taxon>Tracheophyta</taxon>
        <taxon>Spermatophyta</taxon>
        <taxon>Magnoliopsida</taxon>
        <taxon>Liliopsida</taxon>
        <taxon>Acoraceae</taxon>
        <taxon>Acorus</taxon>
    </lineage>
</organism>
<dbReference type="InterPro" id="IPR046960">
    <property type="entry name" value="PPR_At4g14850-like_plant"/>
</dbReference>
<evidence type="ECO:0000313" key="5">
    <source>
        <dbReference type="Proteomes" id="UP001179952"/>
    </source>
</evidence>
<proteinExistence type="predicted"/>
<feature type="repeat" description="PPR" evidence="2">
    <location>
        <begin position="124"/>
        <end position="158"/>
    </location>
</feature>
<dbReference type="PANTHER" id="PTHR47926">
    <property type="entry name" value="PENTATRICOPEPTIDE REPEAT-CONTAINING PROTEIN"/>
    <property type="match status" value="1"/>
</dbReference>
<comment type="caution">
    <text evidence="4">The sequence shown here is derived from an EMBL/GenBank/DDBJ whole genome shotgun (WGS) entry which is preliminary data.</text>
</comment>
<dbReference type="NCBIfam" id="TIGR00756">
    <property type="entry name" value="PPR"/>
    <property type="match status" value="4"/>
</dbReference>
<evidence type="ECO:0000256" key="1">
    <source>
        <dbReference type="ARBA" id="ARBA00022737"/>
    </source>
</evidence>
<keyword evidence="5" id="KW-1185">Reference proteome</keyword>
<feature type="repeat" description="PPR" evidence="2">
    <location>
        <begin position="225"/>
        <end position="259"/>
    </location>
</feature>
<dbReference type="AlphaFoldDB" id="A0AAV8ZVY6"/>
<dbReference type="Proteomes" id="UP001179952">
    <property type="component" value="Unassembled WGS sequence"/>
</dbReference>
<keyword evidence="1" id="KW-0677">Repeat</keyword>
<dbReference type="GO" id="GO:0008270">
    <property type="term" value="F:zinc ion binding"/>
    <property type="evidence" value="ECO:0007669"/>
    <property type="project" value="InterPro"/>
</dbReference>
<evidence type="ECO:0000313" key="4">
    <source>
        <dbReference type="EMBL" id="KAK1256496.1"/>
    </source>
</evidence>
<sequence>MASIPSISVTATLNKLEPDLKKLSPASIGFDKSIPHQELRCPEPQEALSVLGECTTIETATYVPLLQECIDRRSVSNARALHAHAVKTGADRDPFLSTFLVNVYAKCASMARARALFDELPHRNIVAWTSMITGYAHNSQPDLAVSVFVELLDSGVYPTNYTLGAVLSACSSLHSLKLGEQIHGFVIKYRVESDTSMGNSLCTLYSKCGDLESAVKAFRRIPDKNVISWTTVITACGSNGDAEMALKLFVAMLWTDCAPNEFTLTSVLSSCCVVQALGLGEQVHSMCVKLGCDSSLPVRNSIMYLYMKCGKIGEARRIFNEMGTTVRLITWNAMIAGLAQMMDNASDEFLARRSGMEALKIFLELNRSGTKPDLFSFSSMLSICSRLVVLEQGEQIHAQTIKTGFLSDIVVGSALVNMYNKCGSIENACKAFVEMPTRTMISWTSMITGYSQHGRSREALQLFEEMRLAGVRPNQITFVGVLSACSHAGMLDEAKAYFKMMKNEYGIKPVMDHYACMVDIFVRLGRLGEAFDFMEGMEFEPNEVIWSILVAGCRSHGNMELGFRAAEKLLELKPKDAETYVLLLNMYISAGRWQEVSKVRKLMKEERLGGLKDWSWINVKDRVFAFRADDHSHPQSPDMYALLENLLEKARGLGYVAHGELEVAEEEEKAKMFGVSVHHSERLAIAFGLLNTHDCAPVRVVKNMSVCRNCHDCVKFVSILTRREIIIKDSKRLHRFRDGRCSCGDFGAF</sequence>
<dbReference type="Pfam" id="PF01535">
    <property type="entry name" value="PPR"/>
    <property type="match status" value="2"/>
</dbReference>
<dbReference type="PANTHER" id="PTHR47926:SF480">
    <property type="entry name" value="TETRATRICOPEPTIDE REPEAT-LIKE SUPERFAMILY PROTEIN ISOFORM 1"/>
    <property type="match status" value="1"/>
</dbReference>
<dbReference type="PROSITE" id="PS51375">
    <property type="entry name" value="PPR"/>
    <property type="match status" value="5"/>
</dbReference>
<reference evidence="4" key="2">
    <citation type="submission" date="2023-06" db="EMBL/GenBank/DDBJ databases">
        <authorList>
            <person name="Ma L."/>
            <person name="Liu K.-W."/>
            <person name="Li Z."/>
            <person name="Hsiao Y.-Y."/>
            <person name="Qi Y."/>
            <person name="Fu T."/>
            <person name="Tang G."/>
            <person name="Zhang D."/>
            <person name="Sun W.-H."/>
            <person name="Liu D.-K."/>
            <person name="Li Y."/>
            <person name="Chen G.-Z."/>
            <person name="Liu X.-D."/>
            <person name="Liao X.-Y."/>
            <person name="Jiang Y.-T."/>
            <person name="Yu X."/>
            <person name="Hao Y."/>
            <person name="Huang J."/>
            <person name="Zhao X.-W."/>
            <person name="Ke S."/>
            <person name="Chen Y.-Y."/>
            <person name="Wu W.-L."/>
            <person name="Hsu J.-L."/>
            <person name="Lin Y.-F."/>
            <person name="Huang M.-D."/>
            <person name="Li C.-Y."/>
            <person name="Huang L."/>
            <person name="Wang Z.-W."/>
            <person name="Zhao X."/>
            <person name="Zhong W.-Y."/>
            <person name="Peng D.-H."/>
            <person name="Ahmad S."/>
            <person name="Lan S."/>
            <person name="Zhang J.-S."/>
            <person name="Tsai W.-C."/>
            <person name="Van De Peer Y."/>
            <person name="Liu Z.-J."/>
        </authorList>
    </citation>
    <scope>NUCLEOTIDE SEQUENCE</scope>
    <source>
        <strain evidence="4">SCP</strain>
        <tissue evidence="4">Leaves</tissue>
    </source>
</reference>
<gene>
    <name evidence="4" type="ORF">QJS04_geneDACA001485</name>
</gene>
<dbReference type="InterPro" id="IPR002885">
    <property type="entry name" value="PPR_rpt"/>
</dbReference>
<dbReference type="EMBL" id="JAUJYN010000134">
    <property type="protein sequence ID" value="KAK1256496.1"/>
    <property type="molecule type" value="Genomic_DNA"/>
</dbReference>
<dbReference type="FunFam" id="1.25.40.10:FF:001093">
    <property type="entry name" value="Pentatricopeptide repeat-containing protein At2g34400"/>
    <property type="match status" value="1"/>
</dbReference>
<dbReference type="Pfam" id="PF13041">
    <property type="entry name" value="PPR_2"/>
    <property type="match status" value="3"/>
</dbReference>
<dbReference type="SUPFAM" id="SSF48452">
    <property type="entry name" value="TPR-like"/>
    <property type="match status" value="1"/>
</dbReference>
<feature type="domain" description="DYW" evidence="3">
    <location>
        <begin position="664"/>
        <end position="746"/>
    </location>
</feature>
<dbReference type="Gene3D" id="1.25.40.10">
    <property type="entry name" value="Tetratricopeptide repeat domain"/>
    <property type="match status" value="5"/>
</dbReference>
<dbReference type="InterPro" id="IPR032867">
    <property type="entry name" value="DYW_dom"/>
</dbReference>